<protein>
    <submittedName>
        <fullName evidence="2">Uncharacterized protein</fullName>
    </submittedName>
</protein>
<dbReference type="EMBL" id="BMAW01010135">
    <property type="protein sequence ID" value="GFT17491.1"/>
    <property type="molecule type" value="Genomic_DNA"/>
</dbReference>
<evidence type="ECO:0000313" key="3">
    <source>
        <dbReference type="Proteomes" id="UP000887013"/>
    </source>
</evidence>
<feature type="region of interest" description="Disordered" evidence="1">
    <location>
        <begin position="135"/>
        <end position="156"/>
    </location>
</feature>
<feature type="compositionally biased region" description="Acidic residues" evidence="1">
    <location>
        <begin position="137"/>
        <end position="147"/>
    </location>
</feature>
<organism evidence="2 3">
    <name type="scientific">Nephila pilipes</name>
    <name type="common">Giant wood spider</name>
    <name type="synonym">Nephila maculata</name>
    <dbReference type="NCBI Taxonomy" id="299642"/>
    <lineage>
        <taxon>Eukaryota</taxon>
        <taxon>Metazoa</taxon>
        <taxon>Ecdysozoa</taxon>
        <taxon>Arthropoda</taxon>
        <taxon>Chelicerata</taxon>
        <taxon>Arachnida</taxon>
        <taxon>Araneae</taxon>
        <taxon>Araneomorphae</taxon>
        <taxon>Entelegynae</taxon>
        <taxon>Araneoidea</taxon>
        <taxon>Nephilidae</taxon>
        <taxon>Nephila</taxon>
    </lineage>
</organism>
<name>A0A8X6NJ87_NEPPI</name>
<feature type="region of interest" description="Disordered" evidence="1">
    <location>
        <begin position="1"/>
        <end position="33"/>
    </location>
</feature>
<dbReference type="AlphaFoldDB" id="A0A8X6NJ87"/>
<feature type="compositionally biased region" description="Basic and acidic residues" evidence="1">
    <location>
        <begin position="10"/>
        <end position="33"/>
    </location>
</feature>
<gene>
    <name evidence="2" type="ORF">NPIL_156341</name>
</gene>
<proteinExistence type="predicted"/>
<keyword evidence="3" id="KW-1185">Reference proteome</keyword>
<comment type="caution">
    <text evidence="2">The sequence shown here is derived from an EMBL/GenBank/DDBJ whole genome shotgun (WGS) entry which is preliminary data.</text>
</comment>
<evidence type="ECO:0000256" key="1">
    <source>
        <dbReference type="SAM" id="MobiDB-lite"/>
    </source>
</evidence>
<sequence>MQLSETNPRQQEEKSNRVHKDSTEGKKSLAKKSDLPVEKLRRNILESGTANWRDYSFEHPLSWICNDGGALQGQLFQILAPSERRFSLTKAISNRRVGRENIHYSFRTSLQSFLKKALHLNYTLFKEPCMFSKQADELTDDSEEPEEEPTKYSVER</sequence>
<evidence type="ECO:0000313" key="2">
    <source>
        <dbReference type="EMBL" id="GFT17491.1"/>
    </source>
</evidence>
<accession>A0A8X6NJ87</accession>
<dbReference type="Proteomes" id="UP000887013">
    <property type="component" value="Unassembled WGS sequence"/>
</dbReference>
<reference evidence="2" key="1">
    <citation type="submission" date="2020-08" db="EMBL/GenBank/DDBJ databases">
        <title>Multicomponent nature underlies the extraordinary mechanical properties of spider dragline silk.</title>
        <authorList>
            <person name="Kono N."/>
            <person name="Nakamura H."/>
            <person name="Mori M."/>
            <person name="Yoshida Y."/>
            <person name="Ohtoshi R."/>
            <person name="Malay A.D."/>
            <person name="Moran D.A.P."/>
            <person name="Tomita M."/>
            <person name="Numata K."/>
            <person name="Arakawa K."/>
        </authorList>
    </citation>
    <scope>NUCLEOTIDE SEQUENCE</scope>
</reference>